<organism evidence="3 4">
    <name type="scientific">Oopsacas minuta</name>
    <dbReference type="NCBI Taxonomy" id="111878"/>
    <lineage>
        <taxon>Eukaryota</taxon>
        <taxon>Metazoa</taxon>
        <taxon>Porifera</taxon>
        <taxon>Hexactinellida</taxon>
        <taxon>Hexasterophora</taxon>
        <taxon>Lyssacinosida</taxon>
        <taxon>Leucopsacidae</taxon>
        <taxon>Oopsacas</taxon>
    </lineage>
</organism>
<dbReference type="InterPro" id="IPR008974">
    <property type="entry name" value="TRAF-like"/>
</dbReference>
<keyword evidence="1" id="KW-0175">Coiled coil</keyword>
<protein>
    <recommendedName>
        <fullName evidence="2">TRAF1-6 MATH domain-containing protein</fullName>
    </recommendedName>
</protein>
<comment type="caution">
    <text evidence="3">The sequence shown here is derived from an EMBL/GenBank/DDBJ whole genome shotgun (WGS) entry which is preliminary data.</text>
</comment>
<accession>A0AAV7KHV4</accession>
<dbReference type="Pfam" id="PF21355">
    <property type="entry name" value="TRAF-mep_MATH"/>
    <property type="match status" value="1"/>
</dbReference>
<evidence type="ECO:0000259" key="2">
    <source>
        <dbReference type="Pfam" id="PF21355"/>
    </source>
</evidence>
<evidence type="ECO:0000313" key="3">
    <source>
        <dbReference type="EMBL" id="KAI6660465.1"/>
    </source>
</evidence>
<dbReference type="InterPro" id="IPR049342">
    <property type="entry name" value="TRAF1-6_MATH_dom"/>
</dbReference>
<dbReference type="SUPFAM" id="SSF49599">
    <property type="entry name" value="TRAF domain-like"/>
    <property type="match status" value="1"/>
</dbReference>
<proteinExistence type="predicted"/>
<evidence type="ECO:0000313" key="4">
    <source>
        <dbReference type="Proteomes" id="UP001165289"/>
    </source>
</evidence>
<name>A0AAV7KHV4_9METZ</name>
<dbReference type="EMBL" id="JAKMXF010000033">
    <property type="protein sequence ID" value="KAI6660465.1"/>
    <property type="molecule type" value="Genomic_DNA"/>
</dbReference>
<dbReference type="Gene3D" id="2.60.210.10">
    <property type="entry name" value="Apoptosis, Tumor Necrosis Factor Receptor Associated Protein 2, Chain A"/>
    <property type="match status" value="1"/>
</dbReference>
<feature type="coiled-coil region" evidence="1">
    <location>
        <begin position="93"/>
        <end position="136"/>
    </location>
</feature>
<reference evidence="3 4" key="1">
    <citation type="journal article" date="2023" name="BMC Biol.">
        <title>The compact genome of the sponge Oopsacas minuta (Hexactinellida) is lacking key metazoan core genes.</title>
        <authorList>
            <person name="Santini S."/>
            <person name="Schenkelaars Q."/>
            <person name="Jourda C."/>
            <person name="Duchesne M."/>
            <person name="Belahbib H."/>
            <person name="Rocher C."/>
            <person name="Selva M."/>
            <person name="Riesgo A."/>
            <person name="Vervoort M."/>
            <person name="Leys S.P."/>
            <person name="Kodjabachian L."/>
            <person name="Le Bivic A."/>
            <person name="Borchiellini C."/>
            <person name="Claverie J.M."/>
            <person name="Renard E."/>
        </authorList>
    </citation>
    <scope>NUCLEOTIDE SEQUENCE [LARGE SCALE GENOMIC DNA]</scope>
    <source>
        <strain evidence="3">SPO-2</strain>
    </source>
</reference>
<keyword evidence="4" id="KW-1185">Reference proteome</keyword>
<feature type="coiled-coil region" evidence="1">
    <location>
        <begin position="234"/>
        <end position="261"/>
    </location>
</feature>
<sequence>MSLPWNTGVKQCPNKEFGCLKKFLSSEELDEHIVSCRYTEEVSDVISLTKSLHHLEEKMDKFDRLGLPTLMRRLETLESKARIEGAGRREASRQDLSQELRNVQERLVEIEASNQAIRDDRRISQLSKQVEQLEKNQTTEVTDELADKYRELKISYQKLWNDVSQLRDSVDTGTGGRRRSVLDSGVDEGVQNQIAELRKKQRSEIRGLGDQVDSLTITTNSATMDIRKIRMKINSEIQVEVTELKDKLDRVQRTCWSLEDQLAGNTGAPIGEGKQAKGKDVSREMVNELLDEMGVFDSARDMDGVSVELKLLQTKVDLLEESQRGFKLRLRTLRDHSVSLESDEHSVGAEEEGVEKLFEEIRKLKTSLAVTNTELQAGFKRMDNRVEQAEHHINETQQTMELVRYPNDNRLIRLEQLVNNLQDSTADRSAGSFDHKVDALRLELGNKMSCDTNTLRKKLEECEEHNRDCVDVIQQKCNSLYSECSSLNRKIDQISRQVSDKKPVDTPGPEELLLHLEMGVKELQESYDSRLEQTSRQSDELSLRVDTVSRDIEQIQNGLMNLDKEVKKVWGEEGVVQRVDGIEEFLQRDLPSMGLTTSQKATLEKLIEERSDSVKAILTEEIAEQVVEMRKMIPDIANMNNQIDKLQSTVKSQHVVDYTDQKETDKEIEDKMEKFRRQVRELDHNAAKIFQSLTADMNKLTPKLETAHIDRINNLELEMVVLKDTINRKIKQDNPKLQRQPESLPNMPIDTTVSHNVPEIIPVKPSLPSRSNFSNTPPLTVTSSIRAPQSSAPDSYGLELIRRAGERFPTSGERVLRISRVHKTIVEQTTVYSNPFLSMQEGYQLRLQVALLSSQSGVRVKVALEIMPSECDDKLQWPVGGTVRYYVLNQAHDFAHIHLDDNFFFPRPTRSPIVDKSSILTVPNIESTGPYCLNNSLFIRAQILNLSNIC</sequence>
<dbReference type="Proteomes" id="UP001165289">
    <property type="component" value="Unassembled WGS sequence"/>
</dbReference>
<gene>
    <name evidence="3" type="ORF">LOD99_14050</name>
</gene>
<feature type="domain" description="TRAF1-6 MATH" evidence="2">
    <location>
        <begin position="829"/>
        <end position="909"/>
    </location>
</feature>
<feature type="coiled-coil region" evidence="1">
    <location>
        <begin position="354"/>
        <end position="399"/>
    </location>
</feature>
<dbReference type="AlphaFoldDB" id="A0AAV7KHV4"/>
<evidence type="ECO:0000256" key="1">
    <source>
        <dbReference type="SAM" id="Coils"/>
    </source>
</evidence>